<keyword evidence="4 8" id="KW-0812">Transmembrane</keyword>
<dbReference type="Pfam" id="PF04093">
    <property type="entry name" value="MreD"/>
    <property type="match status" value="1"/>
</dbReference>
<dbReference type="RefSeq" id="WP_027826408.1">
    <property type="nucleotide sequence ID" value="NZ_CANCVW010000009.1"/>
</dbReference>
<feature type="transmembrane region" description="Helical" evidence="8">
    <location>
        <begin position="73"/>
        <end position="91"/>
    </location>
</feature>
<dbReference type="GO" id="GO:0008360">
    <property type="term" value="P:regulation of cell shape"/>
    <property type="evidence" value="ECO:0007669"/>
    <property type="project" value="UniProtKB-KW"/>
</dbReference>
<comment type="subcellular location">
    <subcellularLocation>
        <location evidence="1">Cell membrane</location>
        <topology evidence="1">Multi-pass membrane protein</topology>
    </subcellularLocation>
</comment>
<evidence type="ECO:0000256" key="4">
    <source>
        <dbReference type="ARBA" id="ARBA00022692"/>
    </source>
</evidence>
<feature type="transmembrane region" description="Helical" evidence="8">
    <location>
        <begin position="147"/>
        <end position="166"/>
    </location>
</feature>
<sequence length="169" mass="19105">MHSSRIKYLFPLGLFIALFLDGTITQAFAPEMFTPAVAIESRLLLLWLIMAVCYSQAEHILLWAGIAGFFFDLYYTGILGIFVILLPLVVYLTQKTYQFFTGSFIVVLLIYLIDVTLLTLLFYLVNSLIGFTDAGLTTFIARTLGPTLAYNLAMFVILFIPLKSLFEKM</sequence>
<dbReference type="InterPro" id="IPR007227">
    <property type="entry name" value="Cell_shape_determining_MreD"/>
</dbReference>
<evidence type="ECO:0000256" key="7">
    <source>
        <dbReference type="ARBA" id="ARBA00023136"/>
    </source>
</evidence>
<evidence type="ECO:0000256" key="2">
    <source>
        <dbReference type="ARBA" id="ARBA00007776"/>
    </source>
</evidence>
<reference evidence="9 10" key="1">
    <citation type="submission" date="2020-01" db="EMBL/GenBank/DDBJ databases">
        <title>Complete and circular genome sequences of six lactobacillus isolates from horses.</title>
        <authorList>
            <person name="Hassan H.M."/>
        </authorList>
    </citation>
    <scope>NUCLEOTIDE SEQUENCE [LARGE SCALE GENOMIC DNA]</scope>
    <source>
        <strain evidence="9 10">1A</strain>
    </source>
</reference>
<dbReference type="NCBIfam" id="TIGR03426">
    <property type="entry name" value="shape_MreD"/>
    <property type="match status" value="1"/>
</dbReference>
<organism evidence="9 10">
    <name type="scientific">Ligilactobacillus saerimneri</name>
    <dbReference type="NCBI Taxonomy" id="228229"/>
    <lineage>
        <taxon>Bacteria</taxon>
        <taxon>Bacillati</taxon>
        <taxon>Bacillota</taxon>
        <taxon>Bacilli</taxon>
        <taxon>Lactobacillales</taxon>
        <taxon>Lactobacillaceae</taxon>
        <taxon>Ligilactobacillus</taxon>
    </lineage>
</organism>
<keyword evidence="3" id="KW-1003">Cell membrane</keyword>
<name>A0A7H9EKM5_9LACO</name>
<keyword evidence="7 8" id="KW-0472">Membrane</keyword>
<evidence type="ECO:0000256" key="5">
    <source>
        <dbReference type="ARBA" id="ARBA00022960"/>
    </source>
</evidence>
<evidence type="ECO:0000256" key="1">
    <source>
        <dbReference type="ARBA" id="ARBA00004651"/>
    </source>
</evidence>
<dbReference type="KEGG" id="lsw:GTO87_05540"/>
<evidence type="ECO:0000256" key="6">
    <source>
        <dbReference type="ARBA" id="ARBA00022989"/>
    </source>
</evidence>
<proteinExistence type="inferred from homology"/>
<keyword evidence="5" id="KW-0133">Cell shape</keyword>
<evidence type="ECO:0000256" key="3">
    <source>
        <dbReference type="ARBA" id="ARBA00022475"/>
    </source>
</evidence>
<evidence type="ECO:0000256" key="8">
    <source>
        <dbReference type="SAM" id="Phobius"/>
    </source>
</evidence>
<dbReference type="Proteomes" id="UP000510886">
    <property type="component" value="Chromosome"/>
</dbReference>
<dbReference type="AlphaFoldDB" id="A0A7H9EKM5"/>
<dbReference type="EMBL" id="CP047418">
    <property type="protein sequence ID" value="QLL78111.1"/>
    <property type="molecule type" value="Genomic_DNA"/>
</dbReference>
<evidence type="ECO:0000313" key="9">
    <source>
        <dbReference type="EMBL" id="QLL78111.1"/>
    </source>
</evidence>
<gene>
    <name evidence="9" type="primary">mreD</name>
    <name evidence="9" type="ORF">GTO87_05540</name>
</gene>
<feature type="transmembrane region" description="Helical" evidence="8">
    <location>
        <begin position="43"/>
        <end position="66"/>
    </location>
</feature>
<dbReference type="GeneID" id="89599910"/>
<comment type="similarity">
    <text evidence="2">Belongs to the MreD family.</text>
</comment>
<protein>
    <submittedName>
        <fullName evidence="9">Rod shape-determining protein MreD</fullName>
    </submittedName>
</protein>
<dbReference type="GO" id="GO:0005886">
    <property type="term" value="C:plasma membrane"/>
    <property type="evidence" value="ECO:0007669"/>
    <property type="project" value="UniProtKB-SubCell"/>
</dbReference>
<accession>A0A7H9EKM5</accession>
<keyword evidence="6 8" id="KW-1133">Transmembrane helix</keyword>
<evidence type="ECO:0000313" key="10">
    <source>
        <dbReference type="Proteomes" id="UP000510886"/>
    </source>
</evidence>